<accession>A0ABY3QDH5</accession>
<name>A0ABY3QDH5_9BRAD</name>
<reference evidence="1" key="1">
    <citation type="submission" date="2021-11" db="EMBL/GenBank/DDBJ databases">
        <title>Australian commercial rhizobial inoculants.</title>
        <authorList>
            <person name="Kohlmeier M.G."/>
            <person name="O'Hara G.W."/>
            <person name="Colombi E."/>
            <person name="Ramsay J.P."/>
            <person name="Terpolilli J."/>
        </authorList>
    </citation>
    <scope>NUCLEOTIDE SEQUENCE</scope>
    <source>
        <strain evidence="1">CC829</strain>
    </source>
</reference>
<organism evidence="1 2">
    <name type="scientific">Bradyrhizobium barranii</name>
    <dbReference type="NCBI Taxonomy" id="2992140"/>
    <lineage>
        <taxon>Bacteria</taxon>
        <taxon>Pseudomonadati</taxon>
        <taxon>Pseudomonadota</taxon>
        <taxon>Alphaproteobacteria</taxon>
        <taxon>Hyphomicrobiales</taxon>
        <taxon>Nitrobacteraceae</taxon>
        <taxon>Bradyrhizobium</taxon>
    </lineage>
</organism>
<proteinExistence type="predicted"/>
<protein>
    <submittedName>
        <fullName evidence="1">Uncharacterized protein</fullName>
    </submittedName>
</protein>
<dbReference type="EMBL" id="CP088100">
    <property type="protein sequence ID" value="UFW83910.1"/>
    <property type="molecule type" value="Genomic_DNA"/>
</dbReference>
<dbReference type="Proteomes" id="UP001430990">
    <property type="component" value="Chromosome"/>
</dbReference>
<evidence type="ECO:0000313" key="2">
    <source>
        <dbReference type="Proteomes" id="UP001430990"/>
    </source>
</evidence>
<dbReference type="RefSeq" id="WP_231142183.1">
    <property type="nucleotide sequence ID" value="NZ_CP088100.1"/>
</dbReference>
<evidence type="ECO:0000313" key="1">
    <source>
        <dbReference type="EMBL" id="UFW83910.1"/>
    </source>
</evidence>
<keyword evidence="2" id="KW-1185">Reference proteome</keyword>
<gene>
    <name evidence="1" type="ORF">BjapCC829_28640</name>
</gene>
<sequence length="155" mass="16999">MTAFTQGPLTKHSQGRCTEINRESQHTQGRLNYAYPEKNDGVIYFSLVVPYQPGQVVAVARSVLEPDARRLAACWNACEGLPTDRLESELIENTLSCNAGEIYELRAQLDAARAMLSAVMKKSDDDIAAIEKAGGLVDAPPLAERIRMFLKGSES</sequence>